<reference evidence="9 10" key="1">
    <citation type="submission" date="2020-10" db="EMBL/GenBank/DDBJ databases">
        <title>Ca. Dormibacterota MAGs.</title>
        <authorList>
            <person name="Montgomery K."/>
        </authorList>
    </citation>
    <scope>NUCLEOTIDE SEQUENCE [LARGE SCALE GENOMIC DNA]</scope>
    <source>
        <strain evidence="9">Mitchell_Peninsula_5</strain>
    </source>
</reference>
<evidence type="ECO:0000259" key="8">
    <source>
        <dbReference type="PROSITE" id="PS50109"/>
    </source>
</evidence>
<dbReference type="Pfam" id="PF02518">
    <property type="entry name" value="HATPase_c"/>
    <property type="match status" value="1"/>
</dbReference>
<dbReference type="InterPro" id="IPR035965">
    <property type="entry name" value="PAS-like_dom_sf"/>
</dbReference>
<dbReference type="Gene3D" id="3.30.565.10">
    <property type="entry name" value="Histidine kinase-like ATPase, C-terminal domain"/>
    <property type="match status" value="1"/>
</dbReference>
<dbReference type="SMART" id="SM00388">
    <property type="entry name" value="HisKA"/>
    <property type="match status" value="1"/>
</dbReference>
<dbReference type="CDD" id="cd00082">
    <property type="entry name" value="HisKA"/>
    <property type="match status" value="1"/>
</dbReference>
<dbReference type="InterPro" id="IPR005467">
    <property type="entry name" value="His_kinase_dom"/>
</dbReference>
<keyword evidence="7" id="KW-0472">Membrane</keyword>
<evidence type="ECO:0000313" key="10">
    <source>
        <dbReference type="Proteomes" id="UP000614410"/>
    </source>
</evidence>
<dbReference type="Gene3D" id="3.30.450.20">
    <property type="entry name" value="PAS domain"/>
    <property type="match status" value="1"/>
</dbReference>
<evidence type="ECO:0000256" key="6">
    <source>
        <dbReference type="ARBA" id="ARBA00023012"/>
    </source>
</evidence>
<dbReference type="GO" id="GO:0016036">
    <property type="term" value="P:cellular response to phosphate starvation"/>
    <property type="evidence" value="ECO:0007669"/>
    <property type="project" value="TreeGrafter"/>
</dbReference>
<feature type="domain" description="Histidine kinase" evidence="8">
    <location>
        <begin position="129"/>
        <end position="346"/>
    </location>
</feature>
<proteinExistence type="predicted"/>
<protein>
    <recommendedName>
        <fullName evidence="2">histidine kinase</fullName>
        <ecNumber evidence="2">2.7.13.3</ecNumber>
    </recommendedName>
</protein>
<evidence type="ECO:0000256" key="3">
    <source>
        <dbReference type="ARBA" id="ARBA00022553"/>
    </source>
</evidence>
<gene>
    <name evidence="9" type="ORF">JF887_05670</name>
</gene>
<comment type="catalytic activity">
    <reaction evidence="1">
        <text>ATP + protein L-histidine = ADP + protein N-phospho-L-histidine.</text>
        <dbReference type="EC" id="2.7.13.3"/>
    </reaction>
</comment>
<dbReference type="PANTHER" id="PTHR45453">
    <property type="entry name" value="PHOSPHATE REGULON SENSOR PROTEIN PHOR"/>
    <property type="match status" value="1"/>
</dbReference>
<dbReference type="Proteomes" id="UP000614410">
    <property type="component" value="Unassembled WGS sequence"/>
</dbReference>
<dbReference type="Gene3D" id="1.10.287.130">
    <property type="match status" value="1"/>
</dbReference>
<dbReference type="SUPFAM" id="SSF55874">
    <property type="entry name" value="ATPase domain of HSP90 chaperone/DNA topoisomerase II/histidine kinase"/>
    <property type="match status" value="1"/>
</dbReference>
<dbReference type="SUPFAM" id="SSF47384">
    <property type="entry name" value="Homodimeric domain of signal transducing histidine kinase"/>
    <property type="match status" value="1"/>
</dbReference>
<evidence type="ECO:0000256" key="4">
    <source>
        <dbReference type="ARBA" id="ARBA00022679"/>
    </source>
</evidence>
<evidence type="ECO:0000256" key="1">
    <source>
        <dbReference type="ARBA" id="ARBA00000085"/>
    </source>
</evidence>
<dbReference type="InterPro" id="IPR050351">
    <property type="entry name" value="BphY/WalK/GraS-like"/>
</dbReference>
<dbReference type="EMBL" id="JAEKNN010000026">
    <property type="protein sequence ID" value="MBJ7608903.1"/>
    <property type="molecule type" value="Genomic_DNA"/>
</dbReference>
<dbReference type="PRINTS" id="PR00344">
    <property type="entry name" value="BCTRLSENSOR"/>
</dbReference>
<dbReference type="GO" id="GO:0005886">
    <property type="term" value="C:plasma membrane"/>
    <property type="evidence" value="ECO:0007669"/>
    <property type="project" value="TreeGrafter"/>
</dbReference>
<dbReference type="GO" id="GO:0000155">
    <property type="term" value="F:phosphorelay sensor kinase activity"/>
    <property type="evidence" value="ECO:0007669"/>
    <property type="project" value="InterPro"/>
</dbReference>
<keyword evidence="4" id="KW-0808">Transferase</keyword>
<dbReference type="GO" id="GO:0004721">
    <property type="term" value="F:phosphoprotein phosphatase activity"/>
    <property type="evidence" value="ECO:0007669"/>
    <property type="project" value="TreeGrafter"/>
</dbReference>
<accession>A0A934NEM3</accession>
<dbReference type="EC" id="2.7.13.3" evidence="2"/>
<dbReference type="InterPro" id="IPR036890">
    <property type="entry name" value="HATPase_C_sf"/>
</dbReference>
<evidence type="ECO:0000256" key="5">
    <source>
        <dbReference type="ARBA" id="ARBA00022777"/>
    </source>
</evidence>
<keyword evidence="3" id="KW-0597">Phosphoprotein</keyword>
<dbReference type="PROSITE" id="PS50109">
    <property type="entry name" value="HIS_KIN"/>
    <property type="match status" value="1"/>
</dbReference>
<dbReference type="InterPro" id="IPR036097">
    <property type="entry name" value="HisK_dim/P_sf"/>
</dbReference>
<evidence type="ECO:0000313" key="9">
    <source>
        <dbReference type="EMBL" id="MBJ7608903.1"/>
    </source>
</evidence>
<keyword evidence="6" id="KW-0902">Two-component regulatory system</keyword>
<dbReference type="SMART" id="SM00387">
    <property type="entry name" value="HATPase_c"/>
    <property type="match status" value="1"/>
</dbReference>
<dbReference type="FunFam" id="1.10.287.130:FF:000001">
    <property type="entry name" value="Two-component sensor histidine kinase"/>
    <property type="match status" value="1"/>
</dbReference>
<dbReference type="FunFam" id="3.30.565.10:FF:000006">
    <property type="entry name" value="Sensor histidine kinase WalK"/>
    <property type="match status" value="1"/>
</dbReference>
<dbReference type="InterPro" id="IPR004358">
    <property type="entry name" value="Sig_transdc_His_kin-like_C"/>
</dbReference>
<dbReference type="InterPro" id="IPR003594">
    <property type="entry name" value="HATPase_dom"/>
</dbReference>
<dbReference type="AlphaFoldDB" id="A0A934NEM3"/>
<dbReference type="InterPro" id="IPR003661">
    <property type="entry name" value="HisK_dim/P_dom"/>
</dbReference>
<name>A0A934NEM3_9BACT</name>
<keyword evidence="5" id="KW-0418">Kinase</keyword>
<dbReference type="Pfam" id="PF00512">
    <property type="entry name" value="HisKA"/>
    <property type="match status" value="1"/>
</dbReference>
<dbReference type="PANTHER" id="PTHR45453:SF1">
    <property type="entry name" value="PHOSPHATE REGULON SENSOR PROTEIN PHOR"/>
    <property type="match status" value="1"/>
</dbReference>
<dbReference type="SUPFAM" id="SSF55785">
    <property type="entry name" value="PYP-like sensor domain (PAS domain)"/>
    <property type="match status" value="1"/>
</dbReference>
<sequence length="353" mass="38709">MENGEWTASMPLAQALAEVLEGSEEGLLLVDEDGVIRFASATALRHLDLRDGAVGCAVTECHADFRLVRMLAAAGSTDEVVERHWTSADRELSVRARGVSRPGRGVLVWVRNETRVRHLEKMRRDFISNVSHELRTPLAAMRVMAETLLAGALEDGPAAQEFVNRIGLEVEQMTQMVEELLELSALEGEQHPMPDEAVPVVDLLIAIDRLRPLIDEKQINLVFDVPDDIPPIRGDVAHLQHVLRNLVHNAVKFTSARGTITVAAATCDGTVELRCTDTGVGIRSDDLPRIFERFWKADSSRRRDGEGSGLGLAIARHVVAAHHGTIRVESEVGRGTTFVVALPAWIEVRSATA</sequence>
<evidence type="ECO:0000256" key="7">
    <source>
        <dbReference type="ARBA" id="ARBA00023136"/>
    </source>
</evidence>
<comment type="caution">
    <text evidence="9">The sequence shown here is derived from an EMBL/GenBank/DDBJ whole genome shotgun (WGS) entry which is preliminary data.</text>
</comment>
<evidence type="ECO:0000256" key="2">
    <source>
        <dbReference type="ARBA" id="ARBA00012438"/>
    </source>
</evidence>
<organism evidence="9 10">
    <name type="scientific">Candidatus Amunia macphersoniae</name>
    <dbReference type="NCBI Taxonomy" id="3127014"/>
    <lineage>
        <taxon>Bacteria</taxon>
        <taxon>Bacillati</taxon>
        <taxon>Candidatus Dormiibacterota</taxon>
        <taxon>Candidatus Dormibacteria</taxon>
        <taxon>Candidatus Aeolococcales</taxon>
        <taxon>Candidatus Aeolococcaceae</taxon>
        <taxon>Candidatus Amunia</taxon>
    </lineage>
</organism>